<dbReference type="InterPro" id="IPR051537">
    <property type="entry name" value="DNA_Adenine_Mtase"/>
</dbReference>
<dbReference type="Proteomes" id="UP000254512">
    <property type="component" value="Unassembled WGS sequence"/>
</dbReference>
<dbReference type="GO" id="GO:0003677">
    <property type="term" value="F:DNA binding"/>
    <property type="evidence" value="ECO:0007669"/>
    <property type="project" value="InterPro"/>
</dbReference>
<evidence type="ECO:0000256" key="4">
    <source>
        <dbReference type="ARBA" id="ARBA00022679"/>
    </source>
</evidence>
<sequence length="116" mass="12748">MISNAYECLIKHFAVGSGKSAGEFYPPAEVSDLLSTLLEPKEGDSIYDPACGSGSLLMKCSKQVQKNFNGSKKNALYGQEAIGSTWSLAQMNMFLHGEDNHYIEWGDTIRNPKLQV</sequence>
<organism evidence="9 10">
    <name type="scientific">Grimontia hollisae</name>
    <name type="common">Vibrio hollisae</name>
    <dbReference type="NCBI Taxonomy" id="673"/>
    <lineage>
        <taxon>Bacteria</taxon>
        <taxon>Pseudomonadati</taxon>
        <taxon>Pseudomonadota</taxon>
        <taxon>Gammaproteobacteria</taxon>
        <taxon>Vibrionales</taxon>
        <taxon>Vibrionaceae</taxon>
        <taxon>Grimontia</taxon>
    </lineage>
</organism>
<accession>A0A377HMD7</accession>
<dbReference type="InterPro" id="IPR029063">
    <property type="entry name" value="SAM-dependent_MTases_sf"/>
</dbReference>
<dbReference type="GO" id="GO:0032259">
    <property type="term" value="P:methylation"/>
    <property type="evidence" value="ECO:0007669"/>
    <property type="project" value="UniProtKB-KW"/>
</dbReference>
<reference evidence="9 10" key="1">
    <citation type="submission" date="2018-06" db="EMBL/GenBank/DDBJ databases">
        <authorList>
            <consortium name="Pathogen Informatics"/>
            <person name="Doyle S."/>
        </authorList>
    </citation>
    <scope>NUCLEOTIDE SEQUENCE [LARGE SCALE GENOMIC DNA]</scope>
    <source>
        <strain evidence="9 10">NCTC11645</strain>
    </source>
</reference>
<evidence type="ECO:0000256" key="2">
    <source>
        <dbReference type="ARBA" id="ARBA00011900"/>
    </source>
</evidence>
<evidence type="ECO:0000256" key="5">
    <source>
        <dbReference type="ARBA" id="ARBA00022691"/>
    </source>
</evidence>
<comment type="similarity">
    <text evidence="1">Belongs to the N(4)/N(6)-methyltransferase family.</text>
</comment>
<dbReference type="InterPro" id="IPR003356">
    <property type="entry name" value="DNA_methylase_A-5"/>
</dbReference>
<dbReference type="GO" id="GO:0008170">
    <property type="term" value="F:N-methyltransferase activity"/>
    <property type="evidence" value="ECO:0007669"/>
    <property type="project" value="InterPro"/>
</dbReference>
<evidence type="ECO:0000256" key="6">
    <source>
        <dbReference type="ARBA" id="ARBA00022747"/>
    </source>
</evidence>
<dbReference type="PRINTS" id="PR00507">
    <property type="entry name" value="N12N6MTFRASE"/>
</dbReference>
<dbReference type="Pfam" id="PF02384">
    <property type="entry name" value="N6_Mtase"/>
    <property type="match status" value="1"/>
</dbReference>
<evidence type="ECO:0000256" key="7">
    <source>
        <dbReference type="ARBA" id="ARBA00047942"/>
    </source>
</evidence>
<dbReference type="EC" id="2.1.1.72" evidence="2"/>
<dbReference type="SUPFAM" id="SSF53335">
    <property type="entry name" value="S-adenosyl-L-methionine-dependent methyltransferases"/>
    <property type="match status" value="1"/>
</dbReference>
<evidence type="ECO:0000313" key="9">
    <source>
        <dbReference type="EMBL" id="STO57359.1"/>
    </source>
</evidence>
<gene>
    <name evidence="9" type="ORF">NCTC11645_01745</name>
</gene>
<comment type="catalytic activity">
    <reaction evidence="7">
        <text>a 2'-deoxyadenosine in DNA + S-adenosyl-L-methionine = an N(6)-methyl-2'-deoxyadenosine in DNA + S-adenosyl-L-homocysteine + H(+)</text>
        <dbReference type="Rhea" id="RHEA:15197"/>
        <dbReference type="Rhea" id="RHEA-COMP:12418"/>
        <dbReference type="Rhea" id="RHEA-COMP:12419"/>
        <dbReference type="ChEBI" id="CHEBI:15378"/>
        <dbReference type="ChEBI" id="CHEBI:57856"/>
        <dbReference type="ChEBI" id="CHEBI:59789"/>
        <dbReference type="ChEBI" id="CHEBI:90615"/>
        <dbReference type="ChEBI" id="CHEBI:90616"/>
        <dbReference type="EC" id="2.1.1.72"/>
    </reaction>
</comment>
<dbReference type="GO" id="GO:0009307">
    <property type="term" value="P:DNA restriction-modification system"/>
    <property type="evidence" value="ECO:0007669"/>
    <property type="project" value="UniProtKB-KW"/>
</dbReference>
<evidence type="ECO:0000259" key="8">
    <source>
        <dbReference type="Pfam" id="PF02384"/>
    </source>
</evidence>
<dbReference type="AlphaFoldDB" id="A0A377HMD7"/>
<evidence type="ECO:0000256" key="3">
    <source>
        <dbReference type="ARBA" id="ARBA00022603"/>
    </source>
</evidence>
<dbReference type="Gene3D" id="3.40.50.150">
    <property type="entry name" value="Vaccinia Virus protein VP39"/>
    <property type="match status" value="1"/>
</dbReference>
<dbReference type="PANTHER" id="PTHR42933">
    <property type="entry name" value="SLR6095 PROTEIN"/>
    <property type="match status" value="1"/>
</dbReference>
<name>A0A377HMD7_GRIHO</name>
<keyword evidence="6" id="KW-0680">Restriction system</keyword>
<evidence type="ECO:0000256" key="1">
    <source>
        <dbReference type="ARBA" id="ARBA00006594"/>
    </source>
</evidence>
<dbReference type="GO" id="GO:0009007">
    <property type="term" value="F:site-specific DNA-methyltransferase (adenine-specific) activity"/>
    <property type="evidence" value="ECO:0007669"/>
    <property type="project" value="UniProtKB-EC"/>
</dbReference>
<keyword evidence="4 9" id="KW-0808">Transferase</keyword>
<dbReference type="PANTHER" id="PTHR42933:SF3">
    <property type="entry name" value="TYPE I RESTRICTION ENZYME MJAVIII METHYLASE SUBUNIT"/>
    <property type="match status" value="1"/>
</dbReference>
<feature type="domain" description="DNA methylase adenine-specific" evidence="8">
    <location>
        <begin position="2"/>
        <end position="114"/>
    </location>
</feature>
<dbReference type="EMBL" id="UGHD01000002">
    <property type="protein sequence ID" value="STO57359.1"/>
    <property type="molecule type" value="Genomic_DNA"/>
</dbReference>
<keyword evidence="5" id="KW-0949">S-adenosyl-L-methionine</keyword>
<keyword evidence="3 9" id="KW-0489">Methyltransferase</keyword>
<proteinExistence type="inferred from homology"/>
<evidence type="ECO:0000313" key="10">
    <source>
        <dbReference type="Proteomes" id="UP000254512"/>
    </source>
</evidence>
<protein>
    <recommendedName>
        <fullName evidence="2">site-specific DNA-methyltransferase (adenine-specific)</fullName>
        <ecNumber evidence="2">2.1.1.72</ecNumber>
    </recommendedName>
</protein>